<reference evidence="2 3" key="1">
    <citation type="journal article" date="2006" name="Int. J. Syst. Evol. Microbiol.">
        <title>Haloterrigena longa sp. nov. and Haloterrigena limicola sp. nov., extremely halophilic archaea isolated from a salt lake.</title>
        <authorList>
            <person name="Cui H.L."/>
            <person name="Tohty D."/>
            <person name="Zhou P.J."/>
            <person name="Liu S.J."/>
        </authorList>
    </citation>
    <scope>NUCLEOTIDE SEQUENCE [LARGE SCALE GENOMIC DNA]</scope>
    <source>
        <strain evidence="2 3">ABH32</strain>
    </source>
</reference>
<protein>
    <submittedName>
        <fullName evidence="2">Uncharacterized protein</fullName>
    </submittedName>
</protein>
<sequence length="202" mass="22450">MFGTNTSDTDRGQAYTLEGLIGAMIVLMAVLFALQSSVIMSSTGGEGDQSVQEQIQQEVQDSLVVANQEGNLSEVVRNWNADGEFENASQPINGTNTYTVSEFENESKLGQILNHRFEDPRYNVELHPENGPKRYLVRQASPPPSASIASYTVTLYDNQTVTSSSVSKELHATDSDTRIVPREYQDETPVYNVVEVRVIVWR</sequence>
<organism evidence="2 3">
    <name type="scientific">Natrinema longum</name>
    <dbReference type="NCBI Taxonomy" id="370324"/>
    <lineage>
        <taxon>Archaea</taxon>
        <taxon>Methanobacteriati</taxon>
        <taxon>Methanobacteriota</taxon>
        <taxon>Stenosarchaea group</taxon>
        <taxon>Halobacteria</taxon>
        <taxon>Halobacteriales</taxon>
        <taxon>Natrialbaceae</taxon>
        <taxon>Natrinema</taxon>
    </lineage>
</organism>
<keyword evidence="1" id="KW-0812">Transmembrane</keyword>
<evidence type="ECO:0000313" key="3">
    <source>
        <dbReference type="Proteomes" id="UP000663191"/>
    </source>
</evidence>
<name>A0A8A2U7K7_9EURY</name>
<keyword evidence="1" id="KW-0472">Membrane</keyword>
<feature type="transmembrane region" description="Helical" evidence="1">
    <location>
        <begin position="12"/>
        <end position="34"/>
    </location>
</feature>
<dbReference type="GeneID" id="63185139"/>
<evidence type="ECO:0000313" key="2">
    <source>
        <dbReference type="EMBL" id="QSW84799.1"/>
    </source>
</evidence>
<dbReference type="RefSeq" id="WP_207270015.1">
    <property type="nucleotide sequence ID" value="NZ_CP071463.1"/>
</dbReference>
<dbReference type="Proteomes" id="UP000663191">
    <property type="component" value="Chromosome"/>
</dbReference>
<dbReference type="InterPro" id="IPR055712">
    <property type="entry name" value="DUF7288"/>
</dbReference>
<keyword evidence="3" id="KW-1185">Reference proteome</keyword>
<proteinExistence type="predicted"/>
<gene>
    <name evidence="2" type="ORF">J0X27_15305</name>
</gene>
<dbReference type="OrthoDB" id="324613at2157"/>
<evidence type="ECO:0000256" key="1">
    <source>
        <dbReference type="SAM" id="Phobius"/>
    </source>
</evidence>
<dbReference type="KEGG" id="hlo:J0X27_15305"/>
<dbReference type="EMBL" id="CP071463">
    <property type="protein sequence ID" value="QSW84799.1"/>
    <property type="molecule type" value="Genomic_DNA"/>
</dbReference>
<dbReference type="AlphaFoldDB" id="A0A8A2U7K7"/>
<dbReference type="Pfam" id="PF23959">
    <property type="entry name" value="DUF7288"/>
    <property type="match status" value="1"/>
</dbReference>
<accession>A0A8A2U7K7</accession>
<keyword evidence="1" id="KW-1133">Transmembrane helix</keyword>